<name>A0ABD5R6F4_9EURY</name>
<evidence type="ECO:0000313" key="1">
    <source>
        <dbReference type="EMBL" id="MFC5365498.1"/>
    </source>
</evidence>
<gene>
    <name evidence="1" type="ORF">ACFPJ5_01000</name>
</gene>
<dbReference type="EMBL" id="JBHSKX010000001">
    <property type="protein sequence ID" value="MFC5365498.1"/>
    <property type="molecule type" value="Genomic_DNA"/>
</dbReference>
<proteinExistence type="predicted"/>
<dbReference type="Proteomes" id="UP001596201">
    <property type="component" value="Unassembled WGS sequence"/>
</dbReference>
<accession>A0ABD5R6F4</accession>
<organism evidence="1 2">
    <name type="scientific">Salinirubrum litoreum</name>
    <dbReference type="NCBI Taxonomy" id="1126234"/>
    <lineage>
        <taxon>Archaea</taxon>
        <taxon>Methanobacteriati</taxon>
        <taxon>Methanobacteriota</taxon>
        <taxon>Stenosarchaea group</taxon>
        <taxon>Halobacteria</taxon>
        <taxon>Halobacteriales</taxon>
        <taxon>Haloferacaceae</taxon>
        <taxon>Salinirubrum</taxon>
    </lineage>
</organism>
<sequence>MTVSTDLLAISSLAGGVLLCSSATVVGVALGLPALALGVCLVVVSLVDRARRYAGGHAESGHGTDSGGLP</sequence>
<comment type="caution">
    <text evidence="1">The sequence shown here is derived from an EMBL/GenBank/DDBJ whole genome shotgun (WGS) entry which is preliminary data.</text>
</comment>
<evidence type="ECO:0000313" key="2">
    <source>
        <dbReference type="Proteomes" id="UP001596201"/>
    </source>
</evidence>
<dbReference type="RefSeq" id="WP_227229209.1">
    <property type="nucleotide sequence ID" value="NZ_JAJCVJ010000001.1"/>
</dbReference>
<protein>
    <submittedName>
        <fullName evidence="1">Uncharacterized protein</fullName>
    </submittedName>
</protein>
<keyword evidence="2" id="KW-1185">Reference proteome</keyword>
<reference evidence="1 2" key="1">
    <citation type="journal article" date="2019" name="Int. J. Syst. Evol. Microbiol.">
        <title>The Global Catalogue of Microorganisms (GCM) 10K type strain sequencing project: providing services to taxonomists for standard genome sequencing and annotation.</title>
        <authorList>
            <consortium name="The Broad Institute Genomics Platform"/>
            <consortium name="The Broad Institute Genome Sequencing Center for Infectious Disease"/>
            <person name="Wu L."/>
            <person name="Ma J."/>
        </authorList>
    </citation>
    <scope>NUCLEOTIDE SEQUENCE [LARGE SCALE GENOMIC DNA]</scope>
    <source>
        <strain evidence="1 2">CGMCC 1.12237</strain>
    </source>
</reference>
<dbReference type="AlphaFoldDB" id="A0ABD5R6F4"/>